<evidence type="ECO:0000313" key="2">
    <source>
        <dbReference type="EMBL" id="CAE5957382.1"/>
    </source>
</evidence>
<sequence>MGESPDFISDLPQSIIENILTRLSIRDAIRTSVLSSKWRYKWSTLTDLVFDEKCVSPANDRCVVETNLVRFITGVLLLHQGPIHKFQLSTSFLQCRPHIDQWLLFLSRNGIKELVLKLKEGEFRVPSCLFNCLKLTRLELCHCEFDPPQYFKGFSSLKSLNLHQILVAPEVIESLISGCPLLEFLSLSYFDSLVLSISAPNLMYLYLDGEFKDIFLENTPKLVAISVSMYMHEDVTDFEQSSDYNLVKFLGGVPLLEKLVGYIYFTKYLSIGDDPGRLPITYIHLQTIELYQLCFEDADEVLVLLRLVTHSPNLKELKVSSSPVQLFPLEEEGFDLFERDYFEYKLPSLETMKITDVSGIKNELEFLRFLLGTSPVLETVIVSSSLMEKEAKMDMVIELLRYPRVSPRAQLLFLQD</sequence>
<dbReference type="AlphaFoldDB" id="A0A8S1ZHE7"/>
<evidence type="ECO:0000313" key="3">
    <source>
        <dbReference type="Proteomes" id="UP000682877"/>
    </source>
</evidence>
<dbReference type="Proteomes" id="UP000682877">
    <property type="component" value="Chromosome 1"/>
</dbReference>
<dbReference type="Pfam" id="PF24758">
    <property type="entry name" value="LRR_At5g56370"/>
    <property type="match status" value="1"/>
</dbReference>
<dbReference type="InterPro" id="IPR036047">
    <property type="entry name" value="F-box-like_dom_sf"/>
</dbReference>
<proteinExistence type="predicted"/>
<dbReference type="InterPro" id="IPR053781">
    <property type="entry name" value="F-box_AtFBL13-like"/>
</dbReference>
<dbReference type="PANTHER" id="PTHR31639">
    <property type="entry name" value="F-BOX PROTEIN-LIKE"/>
    <property type="match status" value="1"/>
</dbReference>
<dbReference type="Gene3D" id="3.80.10.10">
    <property type="entry name" value="Ribonuclease Inhibitor"/>
    <property type="match status" value="1"/>
</dbReference>
<dbReference type="Pfam" id="PF00646">
    <property type="entry name" value="F-box"/>
    <property type="match status" value="1"/>
</dbReference>
<dbReference type="Pfam" id="PF08387">
    <property type="entry name" value="FBD"/>
    <property type="match status" value="1"/>
</dbReference>
<dbReference type="InterPro" id="IPR032675">
    <property type="entry name" value="LRR_dom_sf"/>
</dbReference>
<dbReference type="InterPro" id="IPR001810">
    <property type="entry name" value="F-box_dom"/>
</dbReference>
<dbReference type="EMBL" id="LR999451">
    <property type="protein sequence ID" value="CAE5957382.1"/>
    <property type="molecule type" value="Genomic_DNA"/>
</dbReference>
<name>A0A8S1ZHE7_ARAAE</name>
<gene>
    <name evidence="2" type="ORF">AARE701A_LOCUS1096</name>
</gene>
<dbReference type="Gene3D" id="1.20.1280.50">
    <property type="match status" value="1"/>
</dbReference>
<feature type="domain" description="F-box" evidence="1">
    <location>
        <begin position="5"/>
        <end position="53"/>
    </location>
</feature>
<dbReference type="InterPro" id="IPR006566">
    <property type="entry name" value="FBD"/>
</dbReference>
<reference evidence="2" key="1">
    <citation type="submission" date="2021-01" db="EMBL/GenBank/DDBJ databases">
        <authorList>
            <person name="Bezrukov I."/>
        </authorList>
    </citation>
    <scope>NUCLEOTIDE SEQUENCE</scope>
</reference>
<organism evidence="2 3">
    <name type="scientific">Arabidopsis arenosa</name>
    <name type="common">Sand rock-cress</name>
    <name type="synonym">Cardaminopsis arenosa</name>
    <dbReference type="NCBI Taxonomy" id="38785"/>
    <lineage>
        <taxon>Eukaryota</taxon>
        <taxon>Viridiplantae</taxon>
        <taxon>Streptophyta</taxon>
        <taxon>Embryophyta</taxon>
        <taxon>Tracheophyta</taxon>
        <taxon>Spermatophyta</taxon>
        <taxon>Magnoliopsida</taxon>
        <taxon>eudicotyledons</taxon>
        <taxon>Gunneridae</taxon>
        <taxon>Pentapetalae</taxon>
        <taxon>rosids</taxon>
        <taxon>malvids</taxon>
        <taxon>Brassicales</taxon>
        <taxon>Brassicaceae</taxon>
        <taxon>Camelineae</taxon>
        <taxon>Arabidopsis</taxon>
    </lineage>
</organism>
<protein>
    <recommendedName>
        <fullName evidence="1">F-box domain-containing protein</fullName>
    </recommendedName>
</protein>
<dbReference type="SUPFAM" id="SSF81383">
    <property type="entry name" value="F-box domain"/>
    <property type="match status" value="1"/>
</dbReference>
<dbReference type="SMART" id="SM00579">
    <property type="entry name" value="FBD"/>
    <property type="match status" value="1"/>
</dbReference>
<dbReference type="SUPFAM" id="SSF52047">
    <property type="entry name" value="RNI-like"/>
    <property type="match status" value="1"/>
</dbReference>
<keyword evidence="3" id="KW-1185">Reference proteome</keyword>
<dbReference type="CDD" id="cd22160">
    <property type="entry name" value="F-box_AtFBL13-like"/>
    <property type="match status" value="1"/>
</dbReference>
<dbReference type="PROSITE" id="PS50181">
    <property type="entry name" value="FBOX"/>
    <property type="match status" value="1"/>
</dbReference>
<dbReference type="InterPro" id="IPR055411">
    <property type="entry name" value="LRR_FXL15/At3g58940/PEG3-like"/>
</dbReference>
<evidence type="ECO:0000259" key="1">
    <source>
        <dbReference type="PROSITE" id="PS50181"/>
    </source>
</evidence>
<accession>A0A8S1ZHE7</accession>
<dbReference type="PANTHER" id="PTHR31639:SF237">
    <property type="entry name" value="F-BOX DOMAIN-CONTAINING PROTEIN"/>
    <property type="match status" value="1"/>
</dbReference>